<keyword evidence="13" id="KW-0407">Ion channel</keyword>
<sequence>MKPQLFRQRMLELAAEYESLHAGLPGRASPSQRASLASGSLGSLRAQAGIWVPRASAASSCVDEHGLARRFSAASFYARAQTAPTRERRELHERSDSGDSAIALPSRVPTVSVEPAKDVTPPQSPRARLALPRLAGLPGQEARATMQSSSTEPTRLCVVPVPTRSVRKIRNFPSVESVSSMDRRVSFVKKATTADLSPRAVDRKVSFLSWALKYAGKGDQSWLEWLDDMWDTLGRVEAPPRLGWLQTVINSRLFSFIINSVIIANCFAMIYSVDFEISSGGHIPVWVMSAEITFLVFYALEFLIKISYYRSYYFYDINWKLNVFDMFLLFASLWNVIDVVGSDMNISWLRTVRLLRVVRVLRLVRVFSLVKPLRDISRGLRSTMVTLFWSIVMLFFILLMFSIAFVQRMATFFEEQGDGVDPTLRGQILALFPSVGRSMITLFMASSSGQDWVEHYLVLEQTGDLNKIAFVIYIAFIQIAVMNIILGVFIDRAMKNMSSEGAEMGREHMEEEMQREADLRDLCCEADLDDSGSISKEEWDTIGHKKMISYLNMLGLKPSDVQEFFSMMSSAAPDGKVNIDDFVRGCMQLKGNASCFDMQAMRFELQALRENIRRNQRQMRRLLGEDDEFESVCFDDGASDRATTVGDYVD</sequence>
<dbReference type="Proteomes" id="UP001189429">
    <property type="component" value="Unassembled WGS sequence"/>
</dbReference>
<evidence type="ECO:0000256" key="11">
    <source>
        <dbReference type="ARBA" id="ARBA00023136"/>
    </source>
</evidence>
<evidence type="ECO:0000256" key="15">
    <source>
        <dbReference type="SAM" id="MobiDB-lite"/>
    </source>
</evidence>
<keyword evidence="9 16" id="KW-1133">Transmembrane helix</keyword>
<evidence type="ECO:0000256" key="4">
    <source>
        <dbReference type="ARBA" id="ARBA00022568"/>
    </source>
</evidence>
<keyword evidence="8" id="KW-0851">Voltage-gated channel</keyword>
<evidence type="ECO:0000256" key="13">
    <source>
        <dbReference type="ARBA" id="ARBA00023303"/>
    </source>
</evidence>
<evidence type="ECO:0000259" key="17">
    <source>
        <dbReference type="PROSITE" id="PS50222"/>
    </source>
</evidence>
<dbReference type="PROSITE" id="PS50222">
    <property type="entry name" value="EF_HAND_2"/>
    <property type="match status" value="1"/>
</dbReference>
<feature type="transmembrane region" description="Helical" evidence="16">
    <location>
        <begin position="253"/>
        <end position="271"/>
    </location>
</feature>
<keyword evidence="14" id="KW-0175">Coiled coil</keyword>
<dbReference type="InterPro" id="IPR050599">
    <property type="entry name" value="VDCC_alpha-1_subunit"/>
</dbReference>
<keyword evidence="6 16" id="KW-0812">Transmembrane</keyword>
<evidence type="ECO:0000256" key="14">
    <source>
        <dbReference type="SAM" id="Coils"/>
    </source>
</evidence>
<name>A0ABN9SJI0_9DINO</name>
<dbReference type="InterPro" id="IPR018247">
    <property type="entry name" value="EF_Hand_1_Ca_BS"/>
</dbReference>
<evidence type="ECO:0000256" key="9">
    <source>
        <dbReference type="ARBA" id="ARBA00022989"/>
    </source>
</evidence>
<feature type="region of interest" description="Disordered" evidence="15">
    <location>
        <begin position="82"/>
        <end position="124"/>
    </location>
</feature>
<feature type="transmembrane region" description="Helical" evidence="16">
    <location>
        <begin position="387"/>
        <end position="407"/>
    </location>
</feature>
<feature type="compositionally biased region" description="Basic and acidic residues" evidence="15">
    <location>
        <begin position="85"/>
        <end position="97"/>
    </location>
</feature>
<dbReference type="PANTHER" id="PTHR45628">
    <property type="entry name" value="VOLTAGE-DEPENDENT CALCIUM CHANNEL TYPE A SUBUNIT ALPHA-1"/>
    <property type="match status" value="1"/>
</dbReference>
<keyword evidence="11 16" id="KW-0472">Membrane</keyword>
<evidence type="ECO:0000256" key="12">
    <source>
        <dbReference type="ARBA" id="ARBA00023180"/>
    </source>
</evidence>
<dbReference type="Gene3D" id="1.10.287.70">
    <property type="match status" value="1"/>
</dbReference>
<gene>
    <name evidence="18" type="ORF">PCOR1329_LOCUS30096</name>
</gene>
<evidence type="ECO:0000313" key="19">
    <source>
        <dbReference type="Proteomes" id="UP001189429"/>
    </source>
</evidence>
<dbReference type="InterPro" id="IPR005821">
    <property type="entry name" value="Ion_trans_dom"/>
</dbReference>
<accession>A0ABN9SJI0</accession>
<protein>
    <recommendedName>
        <fullName evidence="17">EF-hand domain-containing protein</fullName>
    </recommendedName>
</protein>
<keyword evidence="7" id="KW-0106">Calcium</keyword>
<dbReference type="PANTHER" id="PTHR45628:SF7">
    <property type="entry name" value="VOLTAGE-DEPENDENT CALCIUM CHANNEL TYPE A SUBUNIT ALPHA-1"/>
    <property type="match status" value="1"/>
</dbReference>
<dbReference type="Gene3D" id="1.10.238.10">
    <property type="entry name" value="EF-hand"/>
    <property type="match status" value="1"/>
</dbReference>
<comment type="caution">
    <text evidence="18">The sequence shown here is derived from an EMBL/GenBank/DDBJ whole genome shotgun (WGS) entry which is preliminary data.</text>
</comment>
<evidence type="ECO:0000256" key="1">
    <source>
        <dbReference type="ARBA" id="ARBA00004141"/>
    </source>
</evidence>
<evidence type="ECO:0000256" key="16">
    <source>
        <dbReference type="SAM" id="Phobius"/>
    </source>
</evidence>
<keyword evidence="2" id="KW-0813">Transport</keyword>
<evidence type="ECO:0000256" key="5">
    <source>
        <dbReference type="ARBA" id="ARBA00022673"/>
    </source>
</evidence>
<keyword evidence="3" id="KW-0597">Phosphoprotein</keyword>
<feature type="domain" description="EF-hand" evidence="17">
    <location>
        <begin position="514"/>
        <end position="549"/>
    </location>
</feature>
<evidence type="ECO:0000256" key="7">
    <source>
        <dbReference type="ARBA" id="ARBA00022837"/>
    </source>
</evidence>
<organism evidence="18 19">
    <name type="scientific">Prorocentrum cordatum</name>
    <dbReference type="NCBI Taxonomy" id="2364126"/>
    <lineage>
        <taxon>Eukaryota</taxon>
        <taxon>Sar</taxon>
        <taxon>Alveolata</taxon>
        <taxon>Dinophyceae</taxon>
        <taxon>Prorocentrales</taxon>
        <taxon>Prorocentraceae</taxon>
        <taxon>Prorocentrum</taxon>
    </lineage>
</organism>
<dbReference type="InterPro" id="IPR002048">
    <property type="entry name" value="EF_hand_dom"/>
</dbReference>
<evidence type="ECO:0000256" key="3">
    <source>
        <dbReference type="ARBA" id="ARBA00022553"/>
    </source>
</evidence>
<proteinExistence type="predicted"/>
<reference evidence="18" key="1">
    <citation type="submission" date="2023-10" db="EMBL/GenBank/DDBJ databases">
        <authorList>
            <person name="Chen Y."/>
            <person name="Shah S."/>
            <person name="Dougan E. K."/>
            <person name="Thang M."/>
            <person name="Chan C."/>
        </authorList>
    </citation>
    <scope>NUCLEOTIDE SEQUENCE [LARGE SCALE GENOMIC DNA]</scope>
</reference>
<dbReference type="Gene3D" id="1.20.120.350">
    <property type="entry name" value="Voltage-gated potassium channels. Chain C"/>
    <property type="match status" value="1"/>
</dbReference>
<dbReference type="EMBL" id="CAUYUJ010011481">
    <property type="protein sequence ID" value="CAK0831871.1"/>
    <property type="molecule type" value="Genomic_DNA"/>
</dbReference>
<evidence type="ECO:0000256" key="10">
    <source>
        <dbReference type="ARBA" id="ARBA00023065"/>
    </source>
</evidence>
<evidence type="ECO:0000256" key="2">
    <source>
        <dbReference type="ARBA" id="ARBA00022448"/>
    </source>
</evidence>
<dbReference type="PROSITE" id="PS00018">
    <property type="entry name" value="EF_HAND_1"/>
    <property type="match status" value="1"/>
</dbReference>
<keyword evidence="10" id="KW-0406">Ion transport</keyword>
<evidence type="ECO:0000256" key="6">
    <source>
        <dbReference type="ARBA" id="ARBA00022692"/>
    </source>
</evidence>
<dbReference type="SUPFAM" id="SSF47473">
    <property type="entry name" value="EF-hand"/>
    <property type="match status" value="1"/>
</dbReference>
<feature type="transmembrane region" description="Helical" evidence="16">
    <location>
        <begin position="468"/>
        <end position="490"/>
    </location>
</feature>
<feature type="coiled-coil region" evidence="14">
    <location>
        <begin position="598"/>
        <end position="625"/>
    </location>
</feature>
<dbReference type="Pfam" id="PF00520">
    <property type="entry name" value="Ion_trans"/>
    <property type="match status" value="1"/>
</dbReference>
<dbReference type="InterPro" id="IPR011992">
    <property type="entry name" value="EF-hand-dom_pair"/>
</dbReference>
<feature type="transmembrane region" description="Helical" evidence="16">
    <location>
        <begin position="283"/>
        <end position="300"/>
    </location>
</feature>
<dbReference type="SUPFAM" id="SSF81324">
    <property type="entry name" value="Voltage-gated potassium channels"/>
    <property type="match status" value="1"/>
</dbReference>
<evidence type="ECO:0000313" key="18">
    <source>
        <dbReference type="EMBL" id="CAK0831871.1"/>
    </source>
</evidence>
<keyword evidence="19" id="KW-1185">Reference proteome</keyword>
<keyword evidence="5" id="KW-0107">Calcium channel</keyword>
<keyword evidence="4" id="KW-0109">Calcium transport</keyword>
<keyword evidence="12" id="KW-0325">Glycoprotein</keyword>
<comment type="subcellular location">
    <subcellularLocation>
        <location evidence="1">Membrane</location>
        <topology evidence="1">Multi-pass membrane protein</topology>
    </subcellularLocation>
</comment>
<dbReference type="InterPro" id="IPR027359">
    <property type="entry name" value="Volt_channel_dom_sf"/>
</dbReference>
<evidence type="ECO:0000256" key="8">
    <source>
        <dbReference type="ARBA" id="ARBA00022882"/>
    </source>
</evidence>